<dbReference type="RefSeq" id="WP_186555153.1">
    <property type="nucleotide sequence ID" value="NZ_JABWRE020000001.1"/>
</dbReference>
<evidence type="ECO:0008006" key="4">
    <source>
        <dbReference type="Google" id="ProtNLM"/>
    </source>
</evidence>
<reference evidence="3" key="3">
    <citation type="submission" date="2021-06" db="EMBL/GenBank/DDBJ databases">
        <title>Updating the genus Pseudomonas: Description of 43 new species and partition of the Pseudomonas putida group.</title>
        <authorList>
            <person name="Girard L."/>
            <person name="Lood C."/>
            <person name="Vandamme P."/>
            <person name="Rokni-Zadeh H."/>
            <person name="Van Noort V."/>
            <person name="Hofte M."/>
            <person name="Lavigne R."/>
            <person name="De Mot R."/>
        </authorList>
    </citation>
    <scope>NUCLEOTIDE SEQUENCE</scope>
    <source>
        <strain evidence="3">SWRI10</strain>
    </source>
</reference>
<dbReference type="AlphaFoldDB" id="A0A923FYH7"/>
<organism evidence="2">
    <name type="scientific">Pseudomonas urmiensis</name>
    <dbReference type="NCBI Taxonomy" id="2745493"/>
    <lineage>
        <taxon>Bacteria</taxon>
        <taxon>Pseudomonadati</taxon>
        <taxon>Pseudomonadota</taxon>
        <taxon>Gammaproteobacteria</taxon>
        <taxon>Pseudomonadales</taxon>
        <taxon>Pseudomonadaceae</taxon>
        <taxon>Pseudomonas</taxon>
    </lineage>
</organism>
<protein>
    <recommendedName>
        <fullName evidence="4">Bacteriocin</fullName>
    </recommendedName>
</protein>
<feature type="compositionally biased region" description="Basic and acidic residues" evidence="1">
    <location>
        <begin position="7"/>
        <end position="16"/>
    </location>
</feature>
<dbReference type="EMBL" id="JABWRE020000001">
    <property type="protein sequence ID" value="MBV4536622.1"/>
    <property type="molecule type" value="Genomic_DNA"/>
</dbReference>
<feature type="region of interest" description="Disordered" evidence="1">
    <location>
        <begin position="1"/>
        <end position="51"/>
    </location>
</feature>
<accession>A0A923FYH7</accession>
<dbReference type="Proteomes" id="UP000599879">
    <property type="component" value="Unassembled WGS sequence"/>
</dbReference>
<comment type="caution">
    <text evidence="2">The sequence shown here is derived from an EMBL/GenBank/DDBJ whole genome shotgun (WGS) entry which is preliminary data.</text>
</comment>
<reference evidence="2" key="1">
    <citation type="journal article" date="2020" name="Microorganisms">
        <title>Reliable Identification of Environmental Pseudomonas Isolates Using the rpoD Gene.</title>
        <authorList>
            <consortium name="The Broad Institute Genome Sequencing Platform"/>
            <person name="Girard L."/>
            <person name="Lood C."/>
            <person name="Rokni-Zadeh H."/>
            <person name="van Noort V."/>
            <person name="Lavigne R."/>
            <person name="De Mot R."/>
        </authorList>
    </citation>
    <scope>NUCLEOTIDE SEQUENCE</scope>
    <source>
        <strain evidence="2">SWRI10</strain>
    </source>
</reference>
<name>A0A923FYH7_9PSED</name>
<gene>
    <name evidence="3" type="ORF">HU737_011565</name>
    <name evidence="2" type="ORF">HU737_12920</name>
</gene>
<reference evidence="2" key="2">
    <citation type="submission" date="2020-07" db="EMBL/GenBank/DDBJ databases">
        <authorList>
            <person name="Lood C."/>
            <person name="Girard L."/>
        </authorList>
    </citation>
    <scope>NUCLEOTIDE SEQUENCE</scope>
    <source>
        <strain evidence="2">SWRI10</strain>
    </source>
</reference>
<proteinExistence type="predicted"/>
<dbReference type="EMBL" id="JABWRE010000008">
    <property type="protein sequence ID" value="MBC3441587.1"/>
    <property type="molecule type" value="Genomic_DNA"/>
</dbReference>
<evidence type="ECO:0000313" key="3">
    <source>
        <dbReference type="EMBL" id="MBV4536622.1"/>
    </source>
</evidence>
<evidence type="ECO:0000256" key="1">
    <source>
        <dbReference type="SAM" id="MobiDB-lite"/>
    </source>
</evidence>
<evidence type="ECO:0000313" key="2">
    <source>
        <dbReference type="EMBL" id="MBC3441587.1"/>
    </source>
</evidence>
<sequence>MTSPDAFSHDVLRDLSAEETELISGGAGQPEIVRGPPPQFPEWPELFGDSH</sequence>